<gene>
    <name evidence="1" type="ORF">SAMN05421553_2753</name>
</gene>
<keyword evidence="2" id="KW-1185">Reference proteome</keyword>
<dbReference type="Proteomes" id="UP000242849">
    <property type="component" value="Unassembled WGS sequence"/>
</dbReference>
<dbReference type="AlphaFoldDB" id="A0A1H5B3J5"/>
<evidence type="ECO:0000313" key="2">
    <source>
        <dbReference type="Proteomes" id="UP000242849"/>
    </source>
</evidence>
<reference evidence="2" key="1">
    <citation type="submission" date="2016-10" db="EMBL/GenBank/DDBJ databases">
        <authorList>
            <person name="Varghese N."/>
            <person name="Submissions S."/>
        </authorList>
    </citation>
    <scope>NUCLEOTIDE SEQUENCE [LARGE SCALE GENOMIC DNA]</scope>
    <source>
        <strain evidence="2">DSM 12111</strain>
    </source>
</reference>
<organism evidence="1 2">
    <name type="scientific">Pseudomonas anguilliseptica</name>
    <dbReference type="NCBI Taxonomy" id="53406"/>
    <lineage>
        <taxon>Bacteria</taxon>
        <taxon>Pseudomonadati</taxon>
        <taxon>Pseudomonadota</taxon>
        <taxon>Gammaproteobacteria</taxon>
        <taxon>Pseudomonadales</taxon>
        <taxon>Pseudomonadaceae</taxon>
        <taxon>Pseudomonas</taxon>
    </lineage>
</organism>
<evidence type="ECO:0000313" key="1">
    <source>
        <dbReference type="EMBL" id="SED48956.1"/>
    </source>
</evidence>
<dbReference type="OrthoDB" id="9255934at2"/>
<name>A0A1H5B3J5_PSEAG</name>
<dbReference type="RefSeq" id="WP_090382085.1">
    <property type="nucleotide sequence ID" value="NZ_CP156749.1"/>
</dbReference>
<accession>A0A1H5B3J5</accession>
<dbReference type="EMBL" id="FNSC01000001">
    <property type="protein sequence ID" value="SED48956.1"/>
    <property type="molecule type" value="Genomic_DNA"/>
</dbReference>
<proteinExistence type="predicted"/>
<sequence length="116" mass="12875">MSEQALRQEIAELRAKVEAVDDWAAGVHRVLADVLPFLLRGHPEVEKVQQLLQQADRRYEELSAHPEKSQGPGDAAGLYEPGKMLNRLFGVLGVWPGVAPQLAARESLDRINQAKQ</sequence>
<dbReference type="STRING" id="53406.SAMN05421553_2753"/>
<protein>
    <submittedName>
        <fullName evidence="1">Uncharacterized protein</fullName>
    </submittedName>
</protein>